<evidence type="ECO:0000259" key="1">
    <source>
        <dbReference type="Pfam" id="PF00561"/>
    </source>
</evidence>
<sequence>MAEEDGFVEVDGGKLYYEIRGDGPPLLLVQGGLSEAGATTQLAEHLTAAGYRVITYDRRGLSRSETTSAEPPVTMGLHAADAAALLDAVTTEPAFVVGPSIGAVIGLHLTITRPDLVELLVAHEPPMPCLVRDPEQEAGLDAVAEIAATGDVVAAIRRFAALGGERDDEPEIDARSPKPVGDPQANLRRFFDHDFPAVRTAELSPDELAAAGTRIVATGGARSQGKWEHRCAERLAELLDRPLIALPGGHNGLTSHPAGVTAALLELFAEARR</sequence>
<dbReference type="InterPro" id="IPR050471">
    <property type="entry name" value="AB_hydrolase"/>
</dbReference>
<dbReference type="GO" id="GO:0016787">
    <property type="term" value="F:hydrolase activity"/>
    <property type="evidence" value="ECO:0007669"/>
    <property type="project" value="UniProtKB-KW"/>
</dbReference>
<proteinExistence type="predicted"/>
<dbReference type="SUPFAM" id="SSF53474">
    <property type="entry name" value="alpha/beta-Hydrolases"/>
    <property type="match status" value="1"/>
</dbReference>
<protein>
    <submittedName>
        <fullName evidence="2">Alpha/beta hydrolase</fullName>
    </submittedName>
</protein>
<accession>A0ABP6RRL2</accession>
<keyword evidence="2" id="KW-0378">Hydrolase</keyword>
<reference evidence="3" key="1">
    <citation type="journal article" date="2019" name="Int. J. Syst. Evol. Microbiol.">
        <title>The Global Catalogue of Microorganisms (GCM) 10K type strain sequencing project: providing services to taxonomists for standard genome sequencing and annotation.</title>
        <authorList>
            <consortium name="The Broad Institute Genomics Platform"/>
            <consortium name="The Broad Institute Genome Sequencing Center for Infectious Disease"/>
            <person name="Wu L."/>
            <person name="Ma J."/>
        </authorList>
    </citation>
    <scope>NUCLEOTIDE SEQUENCE [LARGE SCALE GENOMIC DNA]</scope>
    <source>
        <strain evidence="3">JCM 9687</strain>
    </source>
</reference>
<feature type="domain" description="AB hydrolase-1" evidence="1">
    <location>
        <begin position="24"/>
        <end position="131"/>
    </location>
</feature>
<dbReference type="PANTHER" id="PTHR43433">
    <property type="entry name" value="HYDROLASE, ALPHA/BETA FOLD FAMILY PROTEIN"/>
    <property type="match status" value="1"/>
</dbReference>
<dbReference type="EMBL" id="BAAAYK010000038">
    <property type="protein sequence ID" value="GAA3357831.1"/>
    <property type="molecule type" value="Genomic_DNA"/>
</dbReference>
<dbReference type="InterPro" id="IPR029058">
    <property type="entry name" value="AB_hydrolase_fold"/>
</dbReference>
<comment type="caution">
    <text evidence="2">The sequence shown here is derived from an EMBL/GenBank/DDBJ whole genome shotgun (WGS) entry which is preliminary data.</text>
</comment>
<dbReference type="PANTHER" id="PTHR43433:SF5">
    <property type="entry name" value="AB HYDROLASE-1 DOMAIN-CONTAINING PROTEIN"/>
    <property type="match status" value="1"/>
</dbReference>
<name>A0ABP6RRL2_9PSEU</name>
<evidence type="ECO:0000313" key="3">
    <source>
        <dbReference type="Proteomes" id="UP001500483"/>
    </source>
</evidence>
<gene>
    <name evidence="2" type="ORF">GCM10020366_27470</name>
</gene>
<dbReference type="InterPro" id="IPR000073">
    <property type="entry name" value="AB_hydrolase_1"/>
</dbReference>
<dbReference type="RefSeq" id="WP_344926800.1">
    <property type="nucleotide sequence ID" value="NZ_BAAAYK010000038.1"/>
</dbReference>
<dbReference type="Gene3D" id="3.40.50.1820">
    <property type="entry name" value="alpha/beta hydrolase"/>
    <property type="match status" value="1"/>
</dbReference>
<dbReference type="Pfam" id="PF00561">
    <property type="entry name" value="Abhydrolase_1"/>
    <property type="match status" value="1"/>
</dbReference>
<evidence type="ECO:0000313" key="2">
    <source>
        <dbReference type="EMBL" id="GAA3357831.1"/>
    </source>
</evidence>
<dbReference type="Proteomes" id="UP001500483">
    <property type="component" value="Unassembled WGS sequence"/>
</dbReference>
<organism evidence="2 3">
    <name type="scientific">Saccharopolyspora gregorii</name>
    <dbReference type="NCBI Taxonomy" id="33914"/>
    <lineage>
        <taxon>Bacteria</taxon>
        <taxon>Bacillati</taxon>
        <taxon>Actinomycetota</taxon>
        <taxon>Actinomycetes</taxon>
        <taxon>Pseudonocardiales</taxon>
        <taxon>Pseudonocardiaceae</taxon>
        <taxon>Saccharopolyspora</taxon>
    </lineage>
</organism>
<keyword evidence="3" id="KW-1185">Reference proteome</keyword>